<feature type="domain" description="Isopropylmalate dehydrogenase-like" evidence="15">
    <location>
        <begin position="4"/>
        <end position="352"/>
    </location>
</feature>
<keyword evidence="17" id="KW-1185">Reference proteome</keyword>
<comment type="cofactor">
    <cofactor evidence="13 14">
        <name>Mg(2+)</name>
        <dbReference type="ChEBI" id="CHEBI:18420"/>
    </cofactor>
    <cofactor evidence="13 14">
        <name>Mn(2+)</name>
        <dbReference type="ChEBI" id="CHEBI:29035"/>
    </cofactor>
    <text evidence="13 14">Binds 1 Mg(2+) or Mn(2+) ion per subunit.</text>
</comment>
<comment type="subcellular location">
    <subcellularLocation>
        <location evidence="13">Cytoplasm</location>
    </subcellularLocation>
</comment>
<evidence type="ECO:0000256" key="5">
    <source>
        <dbReference type="ARBA" id="ARBA00011738"/>
    </source>
</evidence>
<keyword evidence="6 13" id="KW-0432">Leucine biosynthesis</keyword>
<feature type="binding site" evidence="13">
    <location>
        <position position="223"/>
    </location>
    <ligand>
        <name>substrate</name>
    </ligand>
</feature>
<feature type="binding site" evidence="13">
    <location>
        <position position="247"/>
    </location>
    <ligand>
        <name>Mg(2+)</name>
        <dbReference type="ChEBI" id="CHEBI:18420"/>
    </ligand>
</feature>
<dbReference type="PANTHER" id="PTHR42979">
    <property type="entry name" value="3-ISOPROPYLMALATE DEHYDROGENASE"/>
    <property type="match status" value="1"/>
</dbReference>
<evidence type="ECO:0000256" key="14">
    <source>
        <dbReference type="RuleBase" id="RU004445"/>
    </source>
</evidence>
<feature type="binding site" evidence="13">
    <location>
        <begin position="281"/>
        <end position="293"/>
    </location>
    <ligand>
        <name>NAD(+)</name>
        <dbReference type="ChEBI" id="CHEBI:57540"/>
    </ligand>
</feature>
<evidence type="ECO:0000256" key="6">
    <source>
        <dbReference type="ARBA" id="ARBA00022430"/>
    </source>
</evidence>
<comment type="subunit">
    <text evidence="5 13 14">Homodimer.</text>
</comment>
<evidence type="ECO:0000256" key="9">
    <source>
        <dbReference type="ARBA" id="ARBA00022842"/>
    </source>
</evidence>
<keyword evidence="13" id="KW-0963">Cytoplasm</keyword>
<accession>A0ABR7NKF7</accession>
<gene>
    <name evidence="13 16" type="primary">leuB</name>
    <name evidence="16" type="ORF">H8717_10810</name>
</gene>
<feature type="binding site" evidence="13">
    <location>
        <position position="223"/>
    </location>
    <ligand>
        <name>Mg(2+)</name>
        <dbReference type="ChEBI" id="CHEBI:18420"/>
    </ligand>
</feature>
<comment type="catalytic activity">
    <reaction evidence="1 13 14">
        <text>(2R,3S)-3-isopropylmalate + NAD(+) = 4-methyl-2-oxopentanoate + CO2 + NADH</text>
        <dbReference type="Rhea" id="RHEA:32271"/>
        <dbReference type="ChEBI" id="CHEBI:16526"/>
        <dbReference type="ChEBI" id="CHEBI:17865"/>
        <dbReference type="ChEBI" id="CHEBI:35121"/>
        <dbReference type="ChEBI" id="CHEBI:57540"/>
        <dbReference type="ChEBI" id="CHEBI:57945"/>
        <dbReference type="EC" id="1.1.1.85"/>
    </reaction>
</comment>
<evidence type="ECO:0000256" key="10">
    <source>
        <dbReference type="ARBA" id="ARBA00023002"/>
    </source>
</evidence>
<feature type="binding site" evidence="13">
    <location>
        <position position="251"/>
    </location>
    <ligand>
        <name>Mg(2+)</name>
        <dbReference type="ChEBI" id="CHEBI:18420"/>
    </ligand>
</feature>
<feature type="binding site" evidence="13">
    <location>
        <position position="96"/>
    </location>
    <ligand>
        <name>substrate</name>
    </ligand>
</feature>
<dbReference type="InterPro" id="IPR004429">
    <property type="entry name" value="Isopropylmalate_DH"/>
</dbReference>
<dbReference type="NCBIfam" id="TIGR00169">
    <property type="entry name" value="leuB"/>
    <property type="match status" value="1"/>
</dbReference>
<dbReference type="SMART" id="SM01329">
    <property type="entry name" value="Iso_dh"/>
    <property type="match status" value="1"/>
</dbReference>
<dbReference type="HAMAP" id="MF_01033">
    <property type="entry name" value="LeuB_type1"/>
    <property type="match status" value="1"/>
</dbReference>
<keyword evidence="13" id="KW-0464">Manganese</keyword>
<comment type="function">
    <text evidence="13 14">Catalyzes the oxidation of 3-carboxy-2-hydroxy-4-methylpentanoate (3-isopropylmalate) to 3-carboxy-4-methyl-2-oxopentanoate. The product decarboxylates to 4-methyl-2 oxopentanoate.</text>
</comment>
<comment type="caution">
    <text evidence="16">The sequence shown here is derived from an EMBL/GenBank/DDBJ whole genome shotgun (WGS) entry which is preliminary data.</text>
</comment>
<dbReference type="InterPro" id="IPR019818">
    <property type="entry name" value="IsoCit/isopropylmalate_DH_CS"/>
</dbReference>
<dbReference type="PANTHER" id="PTHR42979:SF1">
    <property type="entry name" value="3-ISOPROPYLMALATE DEHYDROGENASE"/>
    <property type="match status" value="1"/>
</dbReference>
<protein>
    <recommendedName>
        <fullName evidence="13">3-isopropylmalate dehydrogenase</fullName>
        <ecNumber evidence="13">1.1.1.85</ecNumber>
    </recommendedName>
    <alternativeName>
        <fullName evidence="13">3-IPM-DH</fullName>
    </alternativeName>
    <alternativeName>
        <fullName evidence="13">Beta-IPM dehydrogenase</fullName>
        <shortName evidence="13">IMDH</shortName>
    </alternativeName>
</protein>
<evidence type="ECO:0000256" key="3">
    <source>
        <dbReference type="ARBA" id="ARBA00004762"/>
    </source>
</evidence>
<keyword evidence="11 13" id="KW-0520">NAD</keyword>
<keyword evidence="12 13" id="KW-0100">Branched-chain amino acid biosynthesis</keyword>
<keyword evidence="9 13" id="KW-0460">Magnesium</keyword>
<evidence type="ECO:0000256" key="8">
    <source>
        <dbReference type="ARBA" id="ARBA00022723"/>
    </source>
</evidence>
<feature type="binding site" evidence="13">
    <location>
        <begin position="76"/>
        <end position="89"/>
    </location>
    <ligand>
        <name>NAD(+)</name>
        <dbReference type="ChEBI" id="CHEBI:57540"/>
    </ligand>
</feature>
<keyword evidence="8 13" id="KW-0479">Metal-binding</keyword>
<evidence type="ECO:0000313" key="17">
    <source>
        <dbReference type="Proteomes" id="UP000658131"/>
    </source>
</evidence>
<name>A0ABR7NKF7_9FIRM</name>
<dbReference type="GO" id="GO:0003862">
    <property type="term" value="F:3-isopropylmalate dehydrogenase activity"/>
    <property type="evidence" value="ECO:0007669"/>
    <property type="project" value="UniProtKB-EC"/>
</dbReference>
<dbReference type="Gene3D" id="3.40.718.10">
    <property type="entry name" value="Isopropylmalate Dehydrogenase"/>
    <property type="match status" value="1"/>
</dbReference>
<keyword evidence="7 13" id="KW-0028">Amino-acid biosynthesis</keyword>
<evidence type="ECO:0000259" key="15">
    <source>
        <dbReference type="SMART" id="SM01329"/>
    </source>
</evidence>
<dbReference type="Pfam" id="PF00180">
    <property type="entry name" value="Iso_dh"/>
    <property type="match status" value="1"/>
</dbReference>
<comment type="pathway">
    <text evidence="3 13 14">Amino-acid biosynthesis; L-leucine biosynthesis; L-leucine from 3-methyl-2-oxobutanoate: step 3/4.</text>
</comment>
<evidence type="ECO:0000256" key="4">
    <source>
        <dbReference type="ARBA" id="ARBA00008319"/>
    </source>
</evidence>
<dbReference type="SUPFAM" id="SSF53659">
    <property type="entry name" value="Isocitrate/Isopropylmalate dehydrogenase-like"/>
    <property type="match status" value="1"/>
</dbReference>
<dbReference type="InterPro" id="IPR024084">
    <property type="entry name" value="IsoPropMal-DH-like_dom"/>
</dbReference>
<comment type="similarity">
    <text evidence="4 13">Belongs to the isocitrate and isopropylmalate dehydrogenases family. LeuB type 1 subfamily.</text>
</comment>
<dbReference type="PROSITE" id="PS00470">
    <property type="entry name" value="IDH_IMDH"/>
    <property type="match status" value="1"/>
</dbReference>
<dbReference type="EMBL" id="JACRTB010000017">
    <property type="protein sequence ID" value="MBC8576891.1"/>
    <property type="molecule type" value="Genomic_DNA"/>
</dbReference>
<evidence type="ECO:0000256" key="12">
    <source>
        <dbReference type="ARBA" id="ARBA00023304"/>
    </source>
</evidence>
<evidence type="ECO:0000256" key="2">
    <source>
        <dbReference type="ARBA" id="ARBA00001936"/>
    </source>
</evidence>
<reference evidence="16 17" key="1">
    <citation type="submission" date="2020-08" db="EMBL/GenBank/DDBJ databases">
        <title>Genome public.</title>
        <authorList>
            <person name="Liu C."/>
            <person name="Sun Q."/>
        </authorList>
    </citation>
    <scope>NUCLEOTIDE SEQUENCE [LARGE SCALE GENOMIC DNA]</scope>
    <source>
        <strain evidence="16 17">BX1</strain>
    </source>
</reference>
<dbReference type="Proteomes" id="UP000658131">
    <property type="component" value="Unassembled WGS sequence"/>
</dbReference>
<comment type="cofactor">
    <cofactor evidence="2">
        <name>Mn(2+)</name>
        <dbReference type="ChEBI" id="CHEBI:29035"/>
    </cofactor>
</comment>
<feature type="binding site" evidence="13">
    <location>
        <position position="135"/>
    </location>
    <ligand>
        <name>substrate</name>
    </ligand>
</feature>
<evidence type="ECO:0000256" key="7">
    <source>
        <dbReference type="ARBA" id="ARBA00022605"/>
    </source>
</evidence>
<evidence type="ECO:0000256" key="13">
    <source>
        <dbReference type="HAMAP-Rule" id="MF_01033"/>
    </source>
</evidence>
<feature type="site" description="Important for catalysis" evidence="13">
    <location>
        <position position="191"/>
    </location>
</feature>
<sequence length="357" mass="38660">MNKRITVLSGDYIGPEIVEQGILALEAAARRFGHRFEFCRVDFGGAAIDSAGVPFPEETRKACEEADAVLLGSVGGPKWDSVPKEIRPEKGLLQMRSALGLFGNLRPAKLHPQLAFACPLRPEIVEKGIDIMTVRELTGGIYFGSHETSVQNGERVAADLMAYSEHEIDRILRVGFEAARKRRKRLTSVEKSNVLDCSRLWKERAHALSAEYPDVELIDMLVDNAAMQLVRDPSQFDVLVTENMFGDILSDESSMIVGSIGMMPSASLRDDSFGVYEPIHGSAPDIAGRDLANPIGTILSAAMMLRYSFGMAREADAVEAAVDAVLDSGLRTADIMSAGMKRAGCREMGAAIAAAIG</sequence>
<dbReference type="EC" id="1.1.1.85" evidence="13"/>
<dbReference type="RefSeq" id="WP_262400367.1">
    <property type="nucleotide sequence ID" value="NZ_JACRTB010000017.1"/>
</dbReference>
<evidence type="ECO:0000256" key="1">
    <source>
        <dbReference type="ARBA" id="ARBA00000624"/>
    </source>
</evidence>
<feature type="binding site" evidence="13">
    <location>
        <position position="106"/>
    </location>
    <ligand>
        <name>substrate</name>
    </ligand>
</feature>
<keyword evidence="10 13" id="KW-0560">Oxidoreductase</keyword>
<proteinExistence type="inferred from homology"/>
<evidence type="ECO:0000256" key="11">
    <source>
        <dbReference type="ARBA" id="ARBA00023027"/>
    </source>
</evidence>
<organism evidence="16 17">
    <name type="scientific">Yanshouia hominis</name>
    <dbReference type="NCBI Taxonomy" id="2763673"/>
    <lineage>
        <taxon>Bacteria</taxon>
        <taxon>Bacillati</taxon>
        <taxon>Bacillota</taxon>
        <taxon>Clostridia</taxon>
        <taxon>Eubacteriales</taxon>
        <taxon>Oscillospiraceae</taxon>
        <taxon>Yanshouia</taxon>
    </lineage>
</organism>
<feature type="site" description="Important for catalysis" evidence="13">
    <location>
        <position position="142"/>
    </location>
</feature>
<evidence type="ECO:0000313" key="16">
    <source>
        <dbReference type="EMBL" id="MBC8576891.1"/>
    </source>
</evidence>